<keyword evidence="5" id="KW-0732">Signal</keyword>
<dbReference type="PANTHER" id="PTHR44858:SF1">
    <property type="entry name" value="UDP-N-ACETYLGLUCOSAMINE--PEPTIDE N-ACETYLGLUCOSAMINYLTRANSFERASE SPINDLY-RELATED"/>
    <property type="match status" value="1"/>
</dbReference>
<evidence type="ECO:0000256" key="4">
    <source>
        <dbReference type="PROSITE-ProRule" id="PRU00339"/>
    </source>
</evidence>
<dbReference type="SUPFAM" id="SSF48452">
    <property type="entry name" value="TPR-like"/>
    <property type="match status" value="1"/>
</dbReference>
<dbReference type="GO" id="GO:0016715">
    <property type="term" value="F:oxidoreductase activity, acting on paired donors, with incorporation or reduction of molecular oxygen, reduced ascorbate as one donor, and incorporation of one atom of oxygen"/>
    <property type="evidence" value="ECO:0007669"/>
    <property type="project" value="InterPro"/>
</dbReference>
<evidence type="ECO:0000256" key="5">
    <source>
        <dbReference type="SAM" id="SignalP"/>
    </source>
</evidence>
<name>A0A1H5U7D6_9BACT</name>
<evidence type="ECO:0000256" key="2">
    <source>
        <dbReference type="ARBA" id="ARBA00022803"/>
    </source>
</evidence>
<feature type="repeat" description="TPR" evidence="4">
    <location>
        <begin position="691"/>
        <end position="724"/>
    </location>
</feature>
<evidence type="ECO:0000313" key="6">
    <source>
        <dbReference type="EMBL" id="SEF70930.1"/>
    </source>
</evidence>
<dbReference type="PANTHER" id="PTHR44858">
    <property type="entry name" value="TETRATRICOPEPTIDE REPEAT PROTEIN 6"/>
    <property type="match status" value="1"/>
</dbReference>
<dbReference type="OrthoDB" id="9809746at2"/>
<dbReference type="SUPFAM" id="SSF49742">
    <property type="entry name" value="PHM/PNGase F"/>
    <property type="match status" value="2"/>
</dbReference>
<gene>
    <name evidence="6" type="ORF">SAMN05421819_0898</name>
</gene>
<keyword evidence="7" id="KW-1185">Reference proteome</keyword>
<feature type="chain" id="PRO_5009285884" evidence="5">
    <location>
        <begin position="25"/>
        <end position="738"/>
    </location>
</feature>
<dbReference type="Gene3D" id="2.60.120.230">
    <property type="match status" value="1"/>
</dbReference>
<accession>A0A1H5U7D6</accession>
<dbReference type="EMBL" id="FNVA01000001">
    <property type="protein sequence ID" value="SEF70930.1"/>
    <property type="molecule type" value="Genomic_DNA"/>
</dbReference>
<keyword evidence="1" id="KW-0677">Repeat</keyword>
<dbReference type="GO" id="GO:0009055">
    <property type="term" value="F:electron transfer activity"/>
    <property type="evidence" value="ECO:0007669"/>
    <property type="project" value="InterPro"/>
</dbReference>
<feature type="signal peptide" evidence="5">
    <location>
        <begin position="1"/>
        <end position="24"/>
    </location>
</feature>
<evidence type="ECO:0000256" key="3">
    <source>
        <dbReference type="ARBA" id="ARBA00023157"/>
    </source>
</evidence>
<dbReference type="GO" id="GO:0020037">
    <property type="term" value="F:heme binding"/>
    <property type="evidence" value="ECO:0007669"/>
    <property type="project" value="InterPro"/>
</dbReference>
<dbReference type="Gene3D" id="1.25.40.10">
    <property type="entry name" value="Tetratricopeptide repeat domain"/>
    <property type="match status" value="1"/>
</dbReference>
<feature type="repeat" description="TPR" evidence="4">
    <location>
        <begin position="488"/>
        <end position="521"/>
    </location>
</feature>
<dbReference type="InterPro" id="IPR008977">
    <property type="entry name" value="PHM/PNGase_F_dom_sf"/>
</dbReference>
<keyword evidence="2 4" id="KW-0802">TPR repeat</keyword>
<reference evidence="6 7" key="1">
    <citation type="submission" date="2016-10" db="EMBL/GenBank/DDBJ databases">
        <authorList>
            <person name="de Groot N.N."/>
        </authorList>
    </citation>
    <scope>NUCLEOTIDE SEQUENCE [LARGE SCALE GENOMIC DNA]</scope>
    <source>
        <strain evidence="6 7">DSM 22489</strain>
    </source>
</reference>
<dbReference type="InterPro" id="IPR050498">
    <property type="entry name" value="Ycf3"/>
</dbReference>
<dbReference type="InterPro" id="IPR014784">
    <property type="entry name" value="Cu2_ascorb_mOase-like_C"/>
</dbReference>
<dbReference type="RefSeq" id="WP_103931760.1">
    <property type="nucleotide sequence ID" value="NZ_FNVA01000001.1"/>
</dbReference>
<keyword evidence="3" id="KW-1015">Disulfide bond</keyword>
<dbReference type="Proteomes" id="UP000236728">
    <property type="component" value="Unassembled WGS sequence"/>
</dbReference>
<protein>
    <submittedName>
        <fullName evidence="6">Flp pilus assembly protein TadD, contains TPR repeats</fullName>
    </submittedName>
</protein>
<dbReference type="SUPFAM" id="SSF46626">
    <property type="entry name" value="Cytochrome c"/>
    <property type="match status" value="1"/>
</dbReference>
<dbReference type="PROSITE" id="PS50005">
    <property type="entry name" value="TPR"/>
    <property type="match status" value="2"/>
</dbReference>
<dbReference type="Pfam" id="PF13432">
    <property type="entry name" value="TPR_16"/>
    <property type="match status" value="2"/>
</dbReference>
<evidence type="ECO:0000256" key="1">
    <source>
        <dbReference type="ARBA" id="ARBA00022737"/>
    </source>
</evidence>
<dbReference type="InterPro" id="IPR036909">
    <property type="entry name" value="Cyt_c-like_dom_sf"/>
</dbReference>
<dbReference type="InterPro" id="IPR011990">
    <property type="entry name" value="TPR-like_helical_dom_sf"/>
</dbReference>
<evidence type="ECO:0000313" key="7">
    <source>
        <dbReference type="Proteomes" id="UP000236728"/>
    </source>
</evidence>
<proteinExistence type="predicted"/>
<dbReference type="AlphaFoldDB" id="A0A1H5U7D6"/>
<organism evidence="6 7">
    <name type="scientific">Bryocella elongata</name>
    <dbReference type="NCBI Taxonomy" id="863522"/>
    <lineage>
        <taxon>Bacteria</taxon>
        <taxon>Pseudomonadati</taxon>
        <taxon>Acidobacteriota</taxon>
        <taxon>Terriglobia</taxon>
        <taxon>Terriglobales</taxon>
        <taxon>Acidobacteriaceae</taxon>
        <taxon>Bryocella</taxon>
    </lineage>
</organism>
<dbReference type="InterPro" id="IPR019734">
    <property type="entry name" value="TPR_rpt"/>
</dbReference>
<dbReference type="SMART" id="SM00028">
    <property type="entry name" value="TPR"/>
    <property type="match status" value="6"/>
</dbReference>
<sequence>MIAAAALLLWAVATLHPGSVLVHAAEPAPVTWNRDIAPIVYGHCTQCHHVGGGAPFELLTYAEAKRWSRQMAIVTTSHYMPPWLPVAGHGDFEGDRHLAQSDIALIAAWVRQGAPEGDGPAPSPPSYSSEWSMGQPDLVLTMPQAVNVASSGQDIFINFVLPTGLKNTRWVRAMEIKPGPPALTHHANVIVDRTDSLRRQHPSTWEQGVPGMDLSIDAGDTFDPDSHFLFWKPDSTALVEPQGMPWRLDPGSDLVLNMHLKPTGKPEQVQARIGLYFTDRPATSLPMLLQLENDNALDIPAGASNFVVSDELRLPLSVDVLAIYPHAHYLGKRMEAWATLPNGTRRDLILIEDWDIDRQSVYRYARPVPIPRGSVLHMRYVYDNSAANIRNPNSPPVRVHAGNNAADEMAHLWLQVLPHPERDSLLEPHTPGDPRLVLEQAWMEQRLQKNPHDTIALYNVASAAMAGGNTAEAVRSFRTLVAMAPRDARAHTALGSALEVLGDTQGASAEFRTAIAIDPDTVDARYDLAIFELHQGDTASAIRDLRALLESHPNDSGALVSLGEAQLADGDAAGSQRSYKAAMDLAPENDEAVTGFAQASLSLNQSGVARAALTKALATRVTAPLHKSMAMTLVAEGDGMGALEQIRAWVKLAPSDAEPHRALAQVLGAMGDDQAALLEQRRVVELEPKNAADWNDLGVMEARSGLLEQARRDLEHALLLDPTSMQTKSNLSKLPAKQ</sequence>